<dbReference type="AlphaFoldDB" id="A0AAD5IN55"/>
<keyword evidence="3" id="KW-0378">Hydrolase</keyword>
<dbReference type="InterPro" id="IPR033121">
    <property type="entry name" value="PEPTIDASE_A1"/>
</dbReference>
<reference evidence="5" key="2">
    <citation type="submission" date="2023-02" db="EMBL/GenBank/DDBJ databases">
        <authorList>
            <person name="Swenson N.G."/>
            <person name="Wegrzyn J.L."/>
            <person name="Mcevoy S.L."/>
        </authorList>
    </citation>
    <scope>NUCLEOTIDE SEQUENCE</scope>
    <source>
        <strain evidence="5">91603</strain>
        <tissue evidence="5">Leaf</tissue>
    </source>
</reference>
<evidence type="ECO:0000313" key="5">
    <source>
        <dbReference type="EMBL" id="KAI9170334.1"/>
    </source>
</evidence>
<sequence length="243" mass="26907">MDTVSDVNTEQCQHYNMSYKQADPVFIPATPASYTVVLCGSSAFDALFVNDRHCHASKCGYKVNYTDGCYTKGTLMLETLTFGQTRILNMAIGCGQNNRGLFSVIAGLLGRKGGRMTFIDHIPEMRRAFSYCLSSYSCISPRWLTFGQGLVRAFTVGTAWAPLVYNPHAPKFYYVGLSGLDVGGVRVPISEDIFRLTESGYRVFIINIETAVTTLPTVPIQHPQEILHPDHSQMLTTQGDILL</sequence>
<dbReference type="InterPro" id="IPR032861">
    <property type="entry name" value="TAXi_N"/>
</dbReference>
<dbReference type="EMBL" id="JAJSOW010000104">
    <property type="protein sequence ID" value="KAI9170334.1"/>
    <property type="molecule type" value="Genomic_DNA"/>
</dbReference>
<evidence type="ECO:0000256" key="2">
    <source>
        <dbReference type="ARBA" id="ARBA00022670"/>
    </source>
</evidence>
<gene>
    <name evidence="5" type="ORF">LWI28_026489</name>
</gene>
<evidence type="ECO:0000313" key="6">
    <source>
        <dbReference type="Proteomes" id="UP001064489"/>
    </source>
</evidence>
<accession>A0AAD5IN55</accession>
<dbReference type="Gene3D" id="2.40.70.10">
    <property type="entry name" value="Acid Proteases"/>
    <property type="match status" value="2"/>
</dbReference>
<evidence type="ECO:0000256" key="3">
    <source>
        <dbReference type="ARBA" id="ARBA00022801"/>
    </source>
</evidence>
<dbReference type="GO" id="GO:0006508">
    <property type="term" value="P:proteolysis"/>
    <property type="evidence" value="ECO:0007669"/>
    <property type="project" value="UniProtKB-KW"/>
</dbReference>
<reference evidence="5" key="1">
    <citation type="journal article" date="2022" name="Plant J.">
        <title>Strategies of tolerance reflected in two North American maple genomes.</title>
        <authorList>
            <person name="McEvoy S.L."/>
            <person name="Sezen U.U."/>
            <person name="Trouern-Trend A."/>
            <person name="McMahon S.M."/>
            <person name="Schaberg P.G."/>
            <person name="Yang J."/>
            <person name="Wegrzyn J.L."/>
            <person name="Swenson N.G."/>
        </authorList>
    </citation>
    <scope>NUCLEOTIDE SEQUENCE</scope>
    <source>
        <strain evidence="5">91603</strain>
    </source>
</reference>
<organism evidence="5 6">
    <name type="scientific">Acer negundo</name>
    <name type="common">Box elder</name>
    <dbReference type="NCBI Taxonomy" id="4023"/>
    <lineage>
        <taxon>Eukaryota</taxon>
        <taxon>Viridiplantae</taxon>
        <taxon>Streptophyta</taxon>
        <taxon>Embryophyta</taxon>
        <taxon>Tracheophyta</taxon>
        <taxon>Spermatophyta</taxon>
        <taxon>Magnoliopsida</taxon>
        <taxon>eudicotyledons</taxon>
        <taxon>Gunneridae</taxon>
        <taxon>Pentapetalae</taxon>
        <taxon>rosids</taxon>
        <taxon>malvids</taxon>
        <taxon>Sapindales</taxon>
        <taxon>Sapindaceae</taxon>
        <taxon>Hippocastanoideae</taxon>
        <taxon>Acereae</taxon>
        <taxon>Acer</taxon>
    </lineage>
</organism>
<keyword evidence="2" id="KW-0645">Protease</keyword>
<name>A0AAD5IN55_ACENE</name>
<dbReference type="Pfam" id="PF14543">
    <property type="entry name" value="TAXi_N"/>
    <property type="match status" value="1"/>
</dbReference>
<evidence type="ECO:0000259" key="4">
    <source>
        <dbReference type="PROSITE" id="PS51767"/>
    </source>
</evidence>
<dbReference type="GO" id="GO:0008233">
    <property type="term" value="F:peptidase activity"/>
    <property type="evidence" value="ECO:0007669"/>
    <property type="project" value="UniProtKB-KW"/>
</dbReference>
<dbReference type="InterPro" id="IPR051708">
    <property type="entry name" value="Plant_Aspart_Prot_A1"/>
</dbReference>
<protein>
    <recommendedName>
        <fullName evidence="4">Peptidase A1 domain-containing protein</fullName>
    </recommendedName>
</protein>
<dbReference type="PANTHER" id="PTHR47967">
    <property type="entry name" value="OS07G0603500 PROTEIN-RELATED"/>
    <property type="match status" value="1"/>
</dbReference>
<comment type="similarity">
    <text evidence="1">Belongs to the peptidase A1 family.</text>
</comment>
<dbReference type="InterPro" id="IPR021109">
    <property type="entry name" value="Peptidase_aspartic_dom_sf"/>
</dbReference>
<dbReference type="SUPFAM" id="SSF50630">
    <property type="entry name" value="Acid proteases"/>
    <property type="match status" value="1"/>
</dbReference>
<dbReference type="PROSITE" id="PS51767">
    <property type="entry name" value="PEPTIDASE_A1"/>
    <property type="match status" value="1"/>
</dbReference>
<evidence type="ECO:0000256" key="1">
    <source>
        <dbReference type="ARBA" id="ARBA00007447"/>
    </source>
</evidence>
<dbReference type="PANTHER" id="PTHR47967:SF60">
    <property type="entry name" value="PROTEIN ASPARTIC PROTEASE IN GUARD CELL 1-LIKE"/>
    <property type="match status" value="1"/>
</dbReference>
<proteinExistence type="inferred from homology"/>
<keyword evidence="6" id="KW-1185">Reference proteome</keyword>
<comment type="caution">
    <text evidence="5">The sequence shown here is derived from an EMBL/GenBank/DDBJ whole genome shotgun (WGS) entry which is preliminary data.</text>
</comment>
<feature type="domain" description="Peptidase A1" evidence="4">
    <location>
        <begin position="1"/>
        <end position="243"/>
    </location>
</feature>
<dbReference type="Proteomes" id="UP001064489">
    <property type="component" value="Chromosome 7"/>
</dbReference>